<organism evidence="10">
    <name type="scientific">Chlamydia pneumoniae</name>
    <name type="common">Chlamydophila pneumoniae</name>
    <dbReference type="NCBI Taxonomy" id="83558"/>
    <lineage>
        <taxon>Bacteria</taxon>
        <taxon>Pseudomonadati</taxon>
        <taxon>Chlamydiota</taxon>
        <taxon>Chlamydiia</taxon>
        <taxon>Chlamydiales</taxon>
        <taxon>Chlamydiaceae</taxon>
        <taxon>Chlamydia/Chlamydophila group</taxon>
        <taxon>Chlamydia</taxon>
    </lineage>
</organism>
<dbReference type="AlphaFoldDB" id="A0A0F7WXJ7"/>
<comment type="similarity">
    <text evidence="1 5 6">Belongs to the bacterial ribosomal protein bS18 family.</text>
</comment>
<dbReference type="EMBL" id="LN846999">
    <property type="protein sequence ID" value="CRI38610.1"/>
    <property type="molecule type" value="Genomic_DNA"/>
</dbReference>
<dbReference type="GO" id="GO:0006412">
    <property type="term" value="P:translation"/>
    <property type="evidence" value="ECO:0007669"/>
    <property type="project" value="UniProtKB-UniRule"/>
</dbReference>
<dbReference type="Gene3D" id="4.10.640.10">
    <property type="entry name" value="Ribosomal protein S18"/>
    <property type="match status" value="1"/>
</dbReference>
<dbReference type="Pfam" id="PF01084">
    <property type="entry name" value="Ribosomal_S18"/>
    <property type="match status" value="1"/>
</dbReference>
<dbReference type="EMBL" id="LN847255">
    <property type="protein sequence ID" value="CRI54097.1"/>
    <property type="molecule type" value="Genomic_DNA"/>
</dbReference>
<dbReference type="SUPFAM" id="SSF46911">
    <property type="entry name" value="Ribosomal protein S18"/>
    <property type="match status" value="1"/>
</dbReference>
<evidence type="ECO:0000313" key="9">
    <source>
        <dbReference type="EMBL" id="CRI41998.1"/>
    </source>
</evidence>
<dbReference type="EMBL" id="LN847244">
    <property type="protein sequence ID" value="CRI49893.1"/>
    <property type="molecule type" value="Genomic_DNA"/>
</dbReference>
<dbReference type="PRINTS" id="PR00974">
    <property type="entry name" value="RIBOSOMALS18"/>
</dbReference>
<evidence type="ECO:0000313" key="10">
    <source>
        <dbReference type="EMBL" id="CRI43094.1"/>
    </source>
</evidence>
<dbReference type="InterPro" id="IPR018275">
    <property type="entry name" value="Ribosomal_bS18_CS"/>
</dbReference>
<reference evidence="10" key="1">
    <citation type="submission" date="2015-05" db="EMBL/GenBank/DDBJ databases">
        <authorList>
            <person name="Rattei Thomas"/>
        </authorList>
    </citation>
    <scope>NUCLEOTIDE SEQUENCE</scope>
    <source>
        <strain evidence="7">CV15</strain>
        <strain evidence="8">CWL029c</strain>
        <strain evidence="10">DC9</strain>
        <strain evidence="9">GiD</strain>
        <strain evidence="11">H12</strain>
        <strain evidence="12">MUL2216</strain>
        <strain evidence="13">Panola</strain>
        <strain evidence="15">PB1</strain>
        <strain evidence="14">U1271</strain>
        <strain evidence="16">UZG1</strain>
        <strain evidence="17">Wien2</strain>
        <strain evidence="18">YK41</strain>
    </source>
</reference>
<sequence length="82" mass="9533">MNKPVHNNEHRRKRFNKKCPFVSAGWKTIDYKDVETLKKFITERGKVLPRRITGVSSRFQGVLSQAIKRARHLGLLPFVGED</sequence>
<dbReference type="EMBL" id="LN849051">
    <property type="protein sequence ID" value="CRI73641.1"/>
    <property type="molecule type" value="Genomic_DNA"/>
</dbReference>
<evidence type="ECO:0000256" key="1">
    <source>
        <dbReference type="ARBA" id="ARBA00005589"/>
    </source>
</evidence>
<comment type="function">
    <text evidence="5">Binds as a heterodimer with protein bS6 to the central domain of the 16S rRNA, where it helps stabilize the platform of the 30S subunit.</text>
</comment>
<dbReference type="InterPro" id="IPR001648">
    <property type="entry name" value="Ribosomal_bS18"/>
</dbReference>
<dbReference type="EMBL" id="LN847006">
    <property type="protein sequence ID" value="CRI40873.1"/>
    <property type="molecule type" value="Genomic_DNA"/>
</dbReference>
<evidence type="ECO:0000313" key="18">
    <source>
        <dbReference type="EMBL" id="CRI73641.1"/>
    </source>
</evidence>
<dbReference type="EMBL" id="LN847227">
    <property type="protein sequence ID" value="CRI46467.1"/>
    <property type="molecule type" value="Genomic_DNA"/>
</dbReference>
<evidence type="ECO:0000313" key="15">
    <source>
        <dbReference type="EMBL" id="CRI51019.1"/>
    </source>
</evidence>
<dbReference type="EMBL" id="LN847240">
    <property type="protein sequence ID" value="CRI51019.1"/>
    <property type="molecule type" value="Genomic_DNA"/>
</dbReference>
<evidence type="ECO:0000313" key="17">
    <source>
        <dbReference type="EMBL" id="CRI54097.1"/>
    </source>
</evidence>
<dbReference type="SMR" id="A0A0F7WXJ7"/>
<comment type="subunit">
    <text evidence="5">Part of the 30S ribosomal subunit. Forms a tight heterodimer with protein bS6.</text>
</comment>
<dbReference type="InterPro" id="IPR036870">
    <property type="entry name" value="Ribosomal_bS18_sf"/>
</dbReference>
<evidence type="ECO:0000313" key="8">
    <source>
        <dbReference type="EMBL" id="CRI40873.1"/>
    </source>
</evidence>
<dbReference type="PANTHER" id="PTHR13479:SF40">
    <property type="entry name" value="SMALL RIBOSOMAL SUBUNIT PROTEIN BS18M"/>
    <property type="match status" value="1"/>
</dbReference>
<keyword evidence="5" id="KW-0699">rRNA-binding</keyword>
<evidence type="ECO:0000256" key="5">
    <source>
        <dbReference type="HAMAP-Rule" id="MF_00270"/>
    </source>
</evidence>
<accession>A0A0F7WXJ7</accession>
<dbReference type="NCBIfam" id="TIGR00165">
    <property type="entry name" value="S18"/>
    <property type="match status" value="1"/>
</dbReference>
<name>A0A0F7WXJ7_CHLPN</name>
<dbReference type="PROSITE" id="PS00057">
    <property type="entry name" value="RIBOSOMAL_S18"/>
    <property type="match status" value="1"/>
</dbReference>
<dbReference type="OMA" id="QKKYCRF"/>
<evidence type="ECO:0000256" key="4">
    <source>
        <dbReference type="ARBA" id="ARBA00035141"/>
    </source>
</evidence>
<keyword evidence="2 5" id="KW-0689">Ribosomal protein</keyword>
<dbReference type="OrthoDB" id="9812008at2"/>
<dbReference type="PATRIC" id="fig|83558.13.peg.1007"/>
<evidence type="ECO:0000313" key="13">
    <source>
        <dbReference type="EMBL" id="CRI47613.1"/>
    </source>
</evidence>
<evidence type="ECO:0000313" key="14">
    <source>
        <dbReference type="EMBL" id="CRI49893.1"/>
    </source>
</evidence>
<protein>
    <recommendedName>
        <fullName evidence="4 5">Small ribosomal subunit protein bS18</fullName>
    </recommendedName>
</protein>
<evidence type="ECO:0000313" key="7">
    <source>
        <dbReference type="EMBL" id="CRI38610.1"/>
    </source>
</evidence>
<dbReference type="GO" id="GO:0003735">
    <property type="term" value="F:structural constituent of ribosome"/>
    <property type="evidence" value="ECO:0007669"/>
    <property type="project" value="InterPro"/>
</dbReference>
<dbReference type="GO" id="GO:0070181">
    <property type="term" value="F:small ribosomal subunit rRNA binding"/>
    <property type="evidence" value="ECO:0007669"/>
    <property type="project" value="TreeGrafter"/>
</dbReference>
<keyword evidence="3 5" id="KW-0687">Ribonucleoprotein</keyword>
<evidence type="ECO:0000256" key="2">
    <source>
        <dbReference type="ARBA" id="ARBA00022980"/>
    </source>
</evidence>
<evidence type="ECO:0000256" key="6">
    <source>
        <dbReference type="RuleBase" id="RU003910"/>
    </source>
</evidence>
<dbReference type="EMBL" id="LN847008">
    <property type="protein sequence ID" value="CRI41998.1"/>
    <property type="molecule type" value="Genomic_DNA"/>
</dbReference>
<dbReference type="EMBL" id="LN847247">
    <property type="protein sequence ID" value="CRI52149.1"/>
    <property type="molecule type" value="Genomic_DNA"/>
</dbReference>
<evidence type="ECO:0000313" key="12">
    <source>
        <dbReference type="EMBL" id="CRI46467.1"/>
    </source>
</evidence>
<gene>
    <name evidence="5" type="primary">rpsR</name>
    <name evidence="7" type="ORF">BN1224_CV15_C_04430</name>
    <name evidence="10" type="ORF">BN1224_DC9_CF_00140</name>
    <name evidence="9" type="ORF">BN1224_GiD_A_09990</name>
    <name evidence="11" type="ORF">BN1224_H12_FD_00070</name>
    <name evidence="12" type="ORF">BN1224_MUL2216_F_05220</name>
    <name evidence="13" type="ORF">BN1224_Panola_L_01170</name>
    <name evidence="15" type="ORF">BN1224_PB1_B_09880</name>
    <name evidence="14" type="ORF">BN1224_U1271_C_08330</name>
    <name evidence="16" type="ORF">BN1224_UZG1_C_00130</name>
    <name evidence="17" type="ORF">BN1224_Wien2_H_02170</name>
    <name evidence="18" type="ORF">BN1224_YK41_BZ_00290</name>
    <name evidence="8" type="ORF">CWL029c_F_01200</name>
</gene>
<dbReference type="GO" id="GO:0022627">
    <property type="term" value="C:cytosolic small ribosomal subunit"/>
    <property type="evidence" value="ECO:0007669"/>
    <property type="project" value="TreeGrafter"/>
</dbReference>
<evidence type="ECO:0000313" key="11">
    <source>
        <dbReference type="EMBL" id="CRI44205.1"/>
    </source>
</evidence>
<keyword evidence="5" id="KW-0694">RNA-binding</keyword>
<dbReference type="EMBL" id="LN847061">
    <property type="protein sequence ID" value="CRI43094.1"/>
    <property type="molecule type" value="Genomic_DNA"/>
</dbReference>
<proteinExistence type="inferred from homology"/>
<evidence type="ECO:0000256" key="3">
    <source>
        <dbReference type="ARBA" id="ARBA00023274"/>
    </source>
</evidence>
<dbReference type="RefSeq" id="WP_010883587.1">
    <property type="nucleotide sequence ID" value="NZ_CP160064.1"/>
</dbReference>
<evidence type="ECO:0000313" key="16">
    <source>
        <dbReference type="EMBL" id="CRI52149.1"/>
    </source>
</evidence>
<dbReference type="PANTHER" id="PTHR13479">
    <property type="entry name" value="30S RIBOSOMAL PROTEIN S18"/>
    <property type="match status" value="1"/>
</dbReference>
<dbReference type="EMBL" id="LN847237">
    <property type="protein sequence ID" value="CRI47613.1"/>
    <property type="molecule type" value="Genomic_DNA"/>
</dbReference>
<dbReference type="HAMAP" id="MF_00270">
    <property type="entry name" value="Ribosomal_bS18"/>
    <property type="match status" value="1"/>
</dbReference>
<dbReference type="EMBL" id="LN847207">
    <property type="protein sequence ID" value="CRI44205.1"/>
    <property type="molecule type" value="Genomic_DNA"/>
</dbReference>
<dbReference type="GeneID" id="45051009"/>